<dbReference type="AlphaFoldDB" id="W9HJQ2"/>
<evidence type="ECO:0000313" key="3">
    <source>
        <dbReference type="Proteomes" id="UP000030753"/>
    </source>
</evidence>
<feature type="region of interest" description="Disordered" evidence="1">
    <location>
        <begin position="1"/>
        <end position="24"/>
    </location>
</feature>
<organism evidence="2 3">
    <name type="scientific">Fusarium oxysporum NRRL 32931</name>
    <dbReference type="NCBI Taxonomy" id="660029"/>
    <lineage>
        <taxon>Eukaryota</taxon>
        <taxon>Fungi</taxon>
        <taxon>Dikarya</taxon>
        <taxon>Ascomycota</taxon>
        <taxon>Pezizomycotina</taxon>
        <taxon>Sordariomycetes</taxon>
        <taxon>Hypocreomycetidae</taxon>
        <taxon>Hypocreales</taxon>
        <taxon>Nectriaceae</taxon>
        <taxon>Fusarium</taxon>
        <taxon>Fusarium oxysporum species complex</taxon>
    </lineage>
</organism>
<gene>
    <name evidence="2" type="ORF">FOYG_15442</name>
</gene>
<dbReference type="Proteomes" id="UP000030753">
    <property type="component" value="Unassembled WGS sequence"/>
</dbReference>
<dbReference type="HOGENOM" id="CLU_3351092_0_0_1"/>
<evidence type="ECO:0000256" key="1">
    <source>
        <dbReference type="SAM" id="MobiDB-lite"/>
    </source>
</evidence>
<reference evidence="2 3" key="1">
    <citation type="submission" date="2011-06" db="EMBL/GenBank/DDBJ databases">
        <title>The Genome Sequence of Fusarium oxysporum FOSC 3-a.</title>
        <authorList>
            <consortium name="The Broad Institute Genome Sequencing Platform"/>
            <person name="Ma L.-J."/>
            <person name="Gale L.R."/>
            <person name="Schwartz D.C."/>
            <person name="Zhou S."/>
            <person name="Corby-Kistler H."/>
            <person name="Young S.K."/>
            <person name="Zeng Q."/>
            <person name="Gargeya S."/>
            <person name="Fitzgerald M."/>
            <person name="Haas B."/>
            <person name="Abouelleil A."/>
            <person name="Alvarado L."/>
            <person name="Arachchi H.M."/>
            <person name="Berlin A."/>
            <person name="Brown A."/>
            <person name="Chapman S.B."/>
            <person name="Chen Z."/>
            <person name="Dunbar C."/>
            <person name="Freedman E."/>
            <person name="Gearin G."/>
            <person name="Gellesch M."/>
            <person name="Goldberg J."/>
            <person name="Griggs A."/>
            <person name="Gujja S."/>
            <person name="Heiman D."/>
            <person name="Howarth C."/>
            <person name="Larson L."/>
            <person name="Lui A."/>
            <person name="MacDonald P.J.P."/>
            <person name="Mehta T."/>
            <person name="Montmayeur A."/>
            <person name="Murphy C."/>
            <person name="Neiman D."/>
            <person name="Pearson M."/>
            <person name="Priest M."/>
            <person name="Roberts A."/>
            <person name="Saif S."/>
            <person name="Shea T."/>
            <person name="Shenoy N."/>
            <person name="Sisk P."/>
            <person name="Stolte C."/>
            <person name="Sykes S."/>
            <person name="Wortman J."/>
            <person name="Nusbaum C."/>
            <person name="Birren B."/>
        </authorList>
    </citation>
    <scope>NUCLEOTIDE SEQUENCE [LARGE SCALE GENOMIC DNA]</scope>
    <source>
        <strain evidence="3">FOSC 3-a</strain>
    </source>
</reference>
<accession>W9HJQ2</accession>
<evidence type="ECO:0000313" key="2">
    <source>
        <dbReference type="EMBL" id="EWY81164.1"/>
    </source>
</evidence>
<proteinExistence type="predicted"/>
<dbReference type="EMBL" id="JH717849">
    <property type="protein sequence ID" value="EWY81164.1"/>
    <property type="molecule type" value="Genomic_DNA"/>
</dbReference>
<sequence>MPKRRKRKGDAKVAPGSTGNATAGKIADTIGSIHVVQ</sequence>
<name>W9HJQ2_FUSOX</name>
<protein>
    <submittedName>
        <fullName evidence="2">Uncharacterized protein</fullName>
    </submittedName>
</protein>